<name>A0A5N6VR41_9EURO</name>
<feature type="transmembrane region" description="Helical" evidence="1">
    <location>
        <begin position="59"/>
        <end position="78"/>
    </location>
</feature>
<keyword evidence="1" id="KW-0812">Transmembrane</keyword>
<proteinExistence type="predicted"/>
<keyword evidence="1" id="KW-1133">Transmembrane helix</keyword>
<evidence type="ECO:0000313" key="2">
    <source>
        <dbReference type="EMBL" id="KAE8311084.1"/>
    </source>
</evidence>
<dbReference type="AlphaFoldDB" id="A0A5N6VR41"/>
<keyword evidence="1" id="KW-0472">Membrane</keyword>
<evidence type="ECO:0000256" key="1">
    <source>
        <dbReference type="SAM" id="Phobius"/>
    </source>
</evidence>
<protein>
    <submittedName>
        <fullName evidence="2">Uncharacterized protein</fullName>
    </submittedName>
</protein>
<organism evidence="2 3">
    <name type="scientific">Aspergillus transmontanensis</name>
    <dbReference type="NCBI Taxonomy" id="1034304"/>
    <lineage>
        <taxon>Eukaryota</taxon>
        <taxon>Fungi</taxon>
        <taxon>Dikarya</taxon>
        <taxon>Ascomycota</taxon>
        <taxon>Pezizomycotina</taxon>
        <taxon>Eurotiomycetes</taxon>
        <taxon>Eurotiomycetidae</taxon>
        <taxon>Eurotiales</taxon>
        <taxon>Aspergillaceae</taxon>
        <taxon>Aspergillus</taxon>
        <taxon>Aspergillus subgen. Circumdati</taxon>
    </lineage>
</organism>
<evidence type="ECO:0000313" key="3">
    <source>
        <dbReference type="Proteomes" id="UP000325433"/>
    </source>
</evidence>
<sequence>MRRKHHQPLEITKLWLIFQMSGVEDRLCMDMWGRLVRHAFHTWFQLLFHSFFRLGVKNISIALVGMSSAMLLPLSIGLSDPNIPSG</sequence>
<dbReference type="Proteomes" id="UP000325433">
    <property type="component" value="Unassembled WGS sequence"/>
</dbReference>
<dbReference type="EMBL" id="ML738346">
    <property type="protein sequence ID" value="KAE8311084.1"/>
    <property type="molecule type" value="Genomic_DNA"/>
</dbReference>
<reference evidence="3" key="1">
    <citation type="submission" date="2019-04" db="EMBL/GenBank/DDBJ databases">
        <title>Friends and foes A comparative genomics studyof 23 Aspergillus species from section Flavi.</title>
        <authorList>
            <consortium name="DOE Joint Genome Institute"/>
            <person name="Kjaerbolling I."/>
            <person name="Vesth T."/>
            <person name="Frisvad J.C."/>
            <person name="Nybo J.L."/>
            <person name="Theobald S."/>
            <person name="Kildgaard S."/>
            <person name="Isbrandt T."/>
            <person name="Kuo A."/>
            <person name="Sato A."/>
            <person name="Lyhne E.K."/>
            <person name="Kogle M.E."/>
            <person name="Wiebenga A."/>
            <person name="Kun R.S."/>
            <person name="Lubbers R.J."/>
            <person name="Makela M.R."/>
            <person name="Barry K."/>
            <person name="Chovatia M."/>
            <person name="Clum A."/>
            <person name="Daum C."/>
            <person name="Haridas S."/>
            <person name="He G."/>
            <person name="LaButti K."/>
            <person name="Lipzen A."/>
            <person name="Mondo S."/>
            <person name="Riley R."/>
            <person name="Salamov A."/>
            <person name="Simmons B.A."/>
            <person name="Magnuson J.K."/>
            <person name="Henrissat B."/>
            <person name="Mortensen U.H."/>
            <person name="Larsen T.O."/>
            <person name="Devries R.P."/>
            <person name="Grigoriev I.V."/>
            <person name="Machida M."/>
            <person name="Baker S.E."/>
            <person name="Andersen M.R."/>
        </authorList>
    </citation>
    <scope>NUCLEOTIDE SEQUENCE [LARGE SCALE GENOMIC DNA]</scope>
    <source>
        <strain evidence="3">CBS 130015</strain>
    </source>
</reference>
<accession>A0A5N6VR41</accession>
<gene>
    <name evidence="2" type="ORF">BDV41DRAFT_542954</name>
</gene>
<keyword evidence="3" id="KW-1185">Reference proteome</keyword>